<dbReference type="Gene3D" id="2.60.40.1890">
    <property type="entry name" value="PCu(A)C copper chaperone"/>
    <property type="match status" value="1"/>
</dbReference>
<dbReference type="Pfam" id="PF04314">
    <property type="entry name" value="PCuAC"/>
    <property type="match status" value="1"/>
</dbReference>
<feature type="signal peptide" evidence="1">
    <location>
        <begin position="1"/>
        <end position="26"/>
    </location>
</feature>
<dbReference type="PANTHER" id="PTHR36302:SF1">
    <property type="entry name" value="COPPER CHAPERONE PCU(A)C"/>
    <property type="match status" value="1"/>
</dbReference>
<evidence type="ECO:0000313" key="2">
    <source>
        <dbReference type="EMBL" id="SES10482.1"/>
    </source>
</evidence>
<accession>A0A1H9UM97</accession>
<dbReference type="AlphaFoldDB" id="A0A1H9UM97"/>
<evidence type="ECO:0000256" key="1">
    <source>
        <dbReference type="SAM" id="SignalP"/>
    </source>
</evidence>
<evidence type="ECO:0008006" key="4">
    <source>
        <dbReference type="Google" id="ProtNLM"/>
    </source>
</evidence>
<keyword evidence="3" id="KW-1185">Reference proteome</keyword>
<protein>
    <recommendedName>
        <fullName evidence="4">Copper(I)-binding protein</fullName>
    </recommendedName>
</protein>
<dbReference type="RefSeq" id="WP_092827962.1">
    <property type="nucleotide sequence ID" value="NZ_FOGS01000007.1"/>
</dbReference>
<evidence type="ECO:0000313" key="3">
    <source>
        <dbReference type="Proteomes" id="UP000198505"/>
    </source>
</evidence>
<dbReference type="EMBL" id="FOGS01000007">
    <property type="protein sequence ID" value="SES10482.1"/>
    <property type="molecule type" value="Genomic_DNA"/>
</dbReference>
<dbReference type="PANTHER" id="PTHR36302">
    <property type="entry name" value="BLR7088 PROTEIN"/>
    <property type="match status" value="1"/>
</dbReference>
<reference evidence="3" key="1">
    <citation type="submission" date="2016-10" db="EMBL/GenBank/DDBJ databases">
        <authorList>
            <person name="Varghese N."/>
            <person name="Submissions S."/>
        </authorList>
    </citation>
    <scope>NUCLEOTIDE SEQUENCE [LARGE SCALE GENOMIC DNA]</scope>
    <source>
        <strain evidence="3">CGMCC 1.6495</strain>
    </source>
</reference>
<sequence>MVSHLFKTPRLLAGGMLLMLITAGHASGQDVQVSNARLSLLPGEQPGAGYFQLHNTGDETAVLVGAQSEAFEDVEIHMSSDENGMAHMHAMEQVAVEAGERFEFAPKGHHLMFIGRKQALAEGEDVEVLLQFGDEQRLPVTFEVVSPAAL</sequence>
<dbReference type="STRING" id="416874.SAMN04487958_10786"/>
<dbReference type="Proteomes" id="UP000198505">
    <property type="component" value="Unassembled WGS sequence"/>
</dbReference>
<name>A0A1H9UM97_9GAMM</name>
<dbReference type="InterPro" id="IPR007410">
    <property type="entry name" value="LpqE-like"/>
</dbReference>
<dbReference type="InterPro" id="IPR036182">
    <property type="entry name" value="PCuAC_sf"/>
</dbReference>
<keyword evidence="1" id="KW-0732">Signal</keyword>
<dbReference type="InterPro" id="IPR058248">
    <property type="entry name" value="Lxx211020-like"/>
</dbReference>
<gene>
    <name evidence="2" type="ORF">SAMN04487958_10786</name>
</gene>
<organism evidence="2 3">
    <name type="scientific">Vreelandella subterranea</name>
    <dbReference type="NCBI Taxonomy" id="416874"/>
    <lineage>
        <taxon>Bacteria</taxon>
        <taxon>Pseudomonadati</taxon>
        <taxon>Pseudomonadota</taxon>
        <taxon>Gammaproteobacteria</taxon>
        <taxon>Oceanospirillales</taxon>
        <taxon>Halomonadaceae</taxon>
        <taxon>Vreelandella</taxon>
    </lineage>
</organism>
<dbReference type="SUPFAM" id="SSF110087">
    <property type="entry name" value="DR1885-like metal-binding protein"/>
    <property type="match status" value="1"/>
</dbReference>
<proteinExistence type="predicted"/>
<feature type="chain" id="PRO_5011605844" description="Copper(I)-binding protein" evidence="1">
    <location>
        <begin position="27"/>
        <end position="150"/>
    </location>
</feature>